<feature type="transmembrane region" description="Helical" evidence="5">
    <location>
        <begin position="269"/>
        <end position="293"/>
    </location>
</feature>
<keyword evidence="3 5" id="KW-1133">Transmembrane helix</keyword>
<proteinExistence type="inferred from homology"/>
<feature type="transmembrane region" description="Helical" evidence="5">
    <location>
        <begin position="21"/>
        <end position="38"/>
    </location>
</feature>
<name>A0ABM9HE86_9BACT</name>
<dbReference type="PANTHER" id="PTHR30325:SF0">
    <property type="entry name" value="INNER MEMBRANE ABC TRANSPORTER PERMEASE PROTEIN YEJE"/>
    <property type="match status" value="1"/>
</dbReference>
<evidence type="ECO:0000256" key="5">
    <source>
        <dbReference type="RuleBase" id="RU363032"/>
    </source>
</evidence>
<feature type="transmembrane region" description="Helical" evidence="5">
    <location>
        <begin position="329"/>
        <end position="347"/>
    </location>
</feature>
<evidence type="ECO:0000256" key="6">
    <source>
        <dbReference type="SAM" id="MobiDB-lite"/>
    </source>
</evidence>
<evidence type="ECO:0000313" key="8">
    <source>
        <dbReference type="EMBL" id="CAI2718487.1"/>
    </source>
</evidence>
<dbReference type="PROSITE" id="PS50928">
    <property type="entry name" value="ABC_TM1"/>
    <property type="match status" value="1"/>
</dbReference>
<comment type="subcellular location">
    <subcellularLocation>
        <location evidence="1 5">Cell membrane</location>
        <topology evidence="1 5">Multi-pass membrane protein</topology>
    </subcellularLocation>
</comment>
<feature type="region of interest" description="Disordered" evidence="6">
    <location>
        <begin position="90"/>
        <end position="109"/>
    </location>
</feature>
<keyword evidence="2 5" id="KW-0812">Transmembrane</keyword>
<dbReference type="InterPro" id="IPR000515">
    <property type="entry name" value="MetI-like"/>
</dbReference>
<evidence type="ECO:0000256" key="4">
    <source>
        <dbReference type="ARBA" id="ARBA00023136"/>
    </source>
</evidence>
<evidence type="ECO:0000256" key="2">
    <source>
        <dbReference type="ARBA" id="ARBA00022692"/>
    </source>
</evidence>
<feature type="transmembrane region" description="Helical" evidence="5">
    <location>
        <begin position="383"/>
        <end position="404"/>
    </location>
</feature>
<protein>
    <submittedName>
        <fullName evidence="8">ABC-type oligopeptide/dipeptide transport system, permease component (Modular protein)</fullName>
    </submittedName>
</protein>
<dbReference type="Gene3D" id="1.10.3720.10">
    <property type="entry name" value="MetI-like"/>
    <property type="match status" value="1"/>
</dbReference>
<dbReference type="PANTHER" id="PTHR30325">
    <property type="entry name" value="MEMBRANE COMPONENT OF ABC TRANSPORTER"/>
    <property type="match status" value="1"/>
</dbReference>
<dbReference type="SUPFAM" id="SSF161098">
    <property type="entry name" value="MetI-like"/>
    <property type="match status" value="1"/>
</dbReference>
<evidence type="ECO:0000256" key="1">
    <source>
        <dbReference type="ARBA" id="ARBA00004651"/>
    </source>
</evidence>
<evidence type="ECO:0000256" key="3">
    <source>
        <dbReference type="ARBA" id="ARBA00022989"/>
    </source>
</evidence>
<dbReference type="CDD" id="cd06261">
    <property type="entry name" value="TM_PBP2"/>
    <property type="match status" value="1"/>
</dbReference>
<gene>
    <name evidence="8" type="ORF">NSPWAT_1628</name>
</gene>
<sequence>MIQINKDLQIKLRKFRNDRRAFYSMLILLAAFLITLPAELLCNVRPILLVVDGKPYFPIVFTYTEQDFGGTRPVEPDYKSNEFMNWLRGETPPQPKVQPTADVKTSESPVGDENLELAVDDFNEKDFDPALLRTLNEIHEEDSGLSLGLGDFEEDMGNSLDLGLGDFEEGDTLGLNASQPKTMEAQASPDAPRQPHDVWALWPAVRYDYKYIPTESSTGRVALAAPYEEPSVDGSRLIPSSWEDGHYLGTDDRGRDVLARLIYGFRISMIFGISLAITGTIIGCLLGGVQGFFGGWIDLIGQRMTEIWGSIPRLYILIILSAFLVPSSLLLFAILNLTAWMGIAAYIRAEFLKGRNLEYVKAARALGVSNPSIMRRHILPNSLTPVITFFPFEVTAGILALVSLDYLNLGVPSPAPSIGELLAQGKNNLQAIWILLPTFLLLTTTLTLLTFVGDGIRNAFDPRKAE</sequence>
<dbReference type="EMBL" id="OX336137">
    <property type="protein sequence ID" value="CAI2718487.1"/>
    <property type="molecule type" value="Genomic_DNA"/>
</dbReference>
<keyword evidence="5" id="KW-0813">Transport</keyword>
<organism evidence="8 9">
    <name type="scientific">Nitrospina watsonii</name>
    <dbReference type="NCBI Taxonomy" id="1323948"/>
    <lineage>
        <taxon>Bacteria</taxon>
        <taxon>Pseudomonadati</taxon>
        <taxon>Nitrospinota/Tectimicrobiota group</taxon>
        <taxon>Nitrospinota</taxon>
        <taxon>Nitrospinia</taxon>
        <taxon>Nitrospinales</taxon>
        <taxon>Nitrospinaceae</taxon>
        <taxon>Nitrospina</taxon>
    </lineage>
</organism>
<feature type="transmembrane region" description="Helical" evidence="5">
    <location>
        <begin position="305"/>
        <end position="323"/>
    </location>
</feature>
<accession>A0ABM9HE86</accession>
<keyword evidence="9" id="KW-1185">Reference proteome</keyword>
<evidence type="ECO:0000259" key="7">
    <source>
        <dbReference type="PROSITE" id="PS50928"/>
    </source>
</evidence>
<feature type="transmembrane region" description="Helical" evidence="5">
    <location>
        <begin position="431"/>
        <end position="453"/>
    </location>
</feature>
<keyword evidence="4 5" id="KW-0472">Membrane</keyword>
<dbReference type="Pfam" id="PF00528">
    <property type="entry name" value="BPD_transp_1"/>
    <property type="match status" value="1"/>
</dbReference>
<reference evidence="8 9" key="1">
    <citation type="submission" date="2022-09" db="EMBL/GenBank/DDBJ databases">
        <authorList>
            <person name="Kop L."/>
        </authorList>
    </citation>
    <scope>NUCLEOTIDE SEQUENCE [LARGE SCALE GENOMIC DNA]</scope>
    <source>
        <strain evidence="8 9">347</strain>
    </source>
</reference>
<evidence type="ECO:0000313" key="9">
    <source>
        <dbReference type="Proteomes" id="UP001157733"/>
    </source>
</evidence>
<dbReference type="InterPro" id="IPR035906">
    <property type="entry name" value="MetI-like_sf"/>
</dbReference>
<feature type="domain" description="ABC transmembrane type-1" evidence="7">
    <location>
        <begin position="265"/>
        <end position="452"/>
    </location>
</feature>
<comment type="similarity">
    <text evidence="5">Belongs to the binding-protein-dependent transport system permease family.</text>
</comment>
<dbReference type="Proteomes" id="UP001157733">
    <property type="component" value="Chromosome"/>
</dbReference>